<reference evidence="3 4" key="1">
    <citation type="journal article" date="2014" name="Genome Biol. Evol.">
        <title>The secreted proteins of Achlya hypogyna and Thraustotheca clavata identify the ancestral oomycete secretome and reveal gene acquisitions by horizontal gene transfer.</title>
        <authorList>
            <person name="Misner I."/>
            <person name="Blouin N."/>
            <person name="Leonard G."/>
            <person name="Richards T.A."/>
            <person name="Lane C.E."/>
        </authorList>
    </citation>
    <scope>NUCLEOTIDE SEQUENCE [LARGE SCALE GENOMIC DNA]</scope>
    <source>
        <strain evidence="3 4">ATCC 34112</strain>
    </source>
</reference>
<accession>A0A1V9ZPS4</accession>
<sequence>MSIVVKQKGGFAYCMDTPMLNRPNTLRGKLLSAQQHVFRYGAIFVGIIVVFLVIYDSLANNWAINDFLGNGYQFITPVADASNVNDLMDQYSFAHGYGISDLAKITKKMTNYTIVNLVMDTNPYIYVLEAGTYSITSEMNLCPIFQKSYPVDITKTRQQLGVVVDAISFLRGEAFSHAFTEDATTNLANSSMGSAQLESLGYKPTRIVADLRLTQSFVLKNTTATQQLVVGYYRIYSKSYCTGCIPIAEFGHGSCNFTMQYNDTEKMLKISLSNYINGSRHDFGLMFQQTAFSAASHYLKFIAILFALGGFLASRRTVQWQDVDLRSTETFVQRVIKTMMPQYYPHMSYAIRFDMFCYNSDIFVLLFTAGVILDIGAAIKFTREVQVFLAACPNGLMSLQLFALSTRLLWVNCALLKIIKYFWSTLSTAGYSGESHIMGFFNFTSVTSLYMSGILLFYIPAFIEYNNSVRQDLKSNVEPLDGTAVNFYESFYVRGSGAIIGGLVLNLLLVVALDQLINRAYWSLMAKNSLARQAMYNSTSILMDFINEIDTEVFKNRNGIIYCKARRLCTLQWFFMSHLTTFGLPEKDLRTKKIHNQATNHTRQNTNQSNAATGISTQQRDSASDIVDKDGNFMVAQDGGHHVHLLDSDIRDVTNLIINIKILKNTSVAIN</sequence>
<feature type="transmembrane region" description="Helical" evidence="2">
    <location>
        <begin position="356"/>
        <end position="379"/>
    </location>
</feature>
<gene>
    <name evidence="3" type="ORF">THRCLA_06294</name>
</gene>
<feature type="transmembrane region" description="Helical" evidence="2">
    <location>
        <begin position="295"/>
        <end position="313"/>
    </location>
</feature>
<keyword evidence="2" id="KW-0472">Membrane</keyword>
<feature type="transmembrane region" description="Helical" evidence="2">
    <location>
        <begin position="37"/>
        <end position="55"/>
    </location>
</feature>
<dbReference type="Proteomes" id="UP000243217">
    <property type="component" value="Unassembled WGS sequence"/>
</dbReference>
<evidence type="ECO:0000256" key="2">
    <source>
        <dbReference type="SAM" id="Phobius"/>
    </source>
</evidence>
<keyword evidence="2" id="KW-0812">Transmembrane</keyword>
<evidence type="ECO:0000313" key="4">
    <source>
        <dbReference type="Proteomes" id="UP000243217"/>
    </source>
</evidence>
<dbReference type="AlphaFoldDB" id="A0A1V9ZPS4"/>
<feature type="transmembrane region" description="Helical" evidence="2">
    <location>
        <begin position="399"/>
        <end position="419"/>
    </location>
</feature>
<protein>
    <submittedName>
        <fullName evidence="3">Uncharacterized protein</fullName>
    </submittedName>
</protein>
<feature type="region of interest" description="Disordered" evidence="1">
    <location>
        <begin position="600"/>
        <end position="621"/>
    </location>
</feature>
<dbReference type="OrthoDB" id="77960at2759"/>
<organism evidence="3 4">
    <name type="scientific">Thraustotheca clavata</name>
    <dbReference type="NCBI Taxonomy" id="74557"/>
    <lineage>
        <taxon>Eukaryota</taxon>
        <taxon>Sar</taxon>
        <taxon>Stramenopiles</taxon>
        <taxon>Oomycota</taxon>
        <taxon>Saprolegniomycetes</taxon>
        <taxon>Saprolegniales</taxon>
        <taxon>Achlyaceae</taxon>
        <taxon>Thraustotheca</taxon>
    </lineage>
</organism>
<proteinExistence type="predicted"/>
<evidence type="ECO:0000256" key="1">
    <source>
        <dbReference type="SAM" id="MobiDB-lite"/>
    </source>
</evidence>
<name>A0A1V9ZPS4_9STRA</name>
<feature type="transmembrane region" description="Helical" evidence="2">
    <location>
        <begin position="491"/>
        <end position="513"/>
    </location>
</feature>
<keyword evidence="2" id="KW-1133">Transmembrane helix</keyword>
<comment type="caution">
    <text evidence="3">The sequence shown here is derived from an EMBL/GenBank/DDBJ whole genome shotgun (WGS) entry which is preliminary data.</text>
</comment>
<keyword evidence="4" id="KW-1185">Reference proteome</keyword>
<dbReference type="EMBL" id="JNBS01001765">
    <property type="protein sequence ID" value="OQS00025.1"/>
    <property type="molecule type" value="Genomic_DNA"/>
</dbReference>
<feature type="transmembrane region" description="Helical" evidence="2">
    <location>
        <begin position="440"/>
        <end position="463"/>
    </location>
</feature>
<evidence type="ECO:0000313" key="3">
    <source>
        <dbReference type="EMBL" id="OQS00025.1"/>
    </source>
</evidence>